<feature type="transmembrane region" description="Helical" evidence="2">
    <location>
        <begin position="136"/>
        <end position="155"/>
    </location>
</feature>
<dbReference type="EMBL" id="SDIL01000083">
    <property type="protein sequence ID" value="RXK36903.1"/>
    <property type="molecule type" value="Genomic_DNA"/>
</dbReference>
<feature type="compositionally biased region" description="Basic and acidic residues" evidence="1">
    <location>
        <begin position="10"/>
        <end position="21"/>
    </location>
</feature>
<dbReference type="Gene3D" id="3.40.50.150">
    <property type="entry name" value="Vaccinia Virus protein VP39"/>
    <property type="match status" value="1"/>
</dbReference>
<evidence type="ECO:0000256" key="2">
    <source>
        <dbReference type="SAM" id="Phobius"/>
    </source>
</evidence>
<feature type="transmembrane region" description="Helical" evidence="2">
    <location>
        <begin position="175"/>
        <end position="194"/>
    </location>
</feature>
<evidence type="ECO:0008006" key="5">
    <source>
        <dbReference type="Google" id="ProtNLM"/>
    </source>
</evidence>
<accession>A0A4Q1BH38</accession>
<keyword evidence="4" id="KW-1185">Reference proteome</keyword>
<feature type="transmembrane region" description="Helical" evidence="2">
    <location>
        <begin position="252"/>
        <end position="269"/>
    </location>
</feature>
<dbReference type="AlphaFoldDB" id="A0A4Q1BH38"/>
<protein>
    <recommendedName>
        <fullName evidence="5">PABS domain-containing protein</fullName>
    </recommendedName>
</protein>
<dbReference type="Pfam" id="PF01564">
    <property type="entry name" value="Spermine_synth"/>
    <property type="match status" value="1"/>
</dbReference>
<proteinExistence type="predicted"/>
<dbReference type="VEuPathDB" id="FungiDB:TREMEDRAFT_68014"/>
<feature type="transmembrane region" description="Helical" evidence="2">
    <location>
        <begin position="66"/>
        <end position="86"/>
    </location>
</feature>
<gene>
    <name evidence="3" type="ORF">M231_05805</name>
</gene>
<evidence type="ECO:0000256" key="1">
    <source>
        <dbReference type="SAM" id="MobiDB-lite"/>
    </source>
</evidence>
<keyword evidence="2" id="KW-0812">Transmembrane</keyword>
<organism evidence="3 4">
    <name type="scientific">Tremella mesenterica</name>
    <name type="common">Jelly fungus</name>
    <dbReference type="NCBI Taxonomy" id="5217"/>
    <lineage>
        <taxon>Eukaryota</taxon>
        <taxon>Fungi</taxon>
        <taxon>Dikarya</taxon>
        <taxon>Basidiomycota</taxon>
        <taxon>Agaricomycotina</taxon>
        <taxon>Tremellomycetes</taxon>
        <taxon>Tremellales</taxon>
        <taxon>Tremellaceae</taxon>
        <taxon>Tremella</taxon>
    </lineage>
</organism>
<feature type="region of interest" description="Disordered" evidence="1">
    <location>
        <begin position="1"/>
        <end position="21"/>
    </location>
</feature>
<keyword evidence="2" id="KW-1133">Transmembrane helix</keyword>
<dbReference type="InterPro" id="IPR029063">
    <property type="entry name" value="SAM-dependent_MTases_sf"/>
</dbReference>
<dbReference type="SUPFAM" id="SSF53335">
    <property type="entry name" value="S-adenosyl-L-methionine-dependent methyltransferases"/>
    <property type="match status" value="1"/>
</dbReference>
<feature type="transmembrane region" description="Helical" evidence="2">
    <location>
        <begin position="106"/>
        <end position="124"/>
    </location>
</feature>
<dbReference type="Proteomes" id="UP000289152">
    <property type="component" value="Unassembled WGS sequence"/>
</dbReference>
<keyword evidence="2" id="KW-0472">Membrane</keyword>
<dbReference type="OrthoDB" id="2016285at2759"/>
<name>A0A4Q1BH38_TREME</name>
<dbReference type="InParanoid" id="A0A4Q1BH38"/>
<reference evidence="3 4" key="1">
    <citation type="submission" date="2016-06" db="EMBL/GenBank/DDBJ databases">
        <title>Evolution of pathogenesis and genome organization in the Tremellales.</title>
        <authorList>
            <person name="Cuomo C."/>
            <person name="Litvintseva A."/>
            <person name="Heitman J."/>
            <person name="Chen Y."/>
            <person name="Sun S."/>
            <person name="Springer D."/>
            <person name="Dromer F."/>
            <person name="Young S."/>
            <person name="Zeng Q."/>
            <person name="Chapman S."/>
            <person name="Gujja S."/>
            <person name="Saif S."/>
            <person name="Birren B."/>
        </authorList>
    </citation>
    <scope>NUCLEOTIDE SEQUENCE [LARGE SCALE GENOMIC DNA]</scope>
    <source>
        <strain evidence="3 4">ATCC 28783</strain>
    </source>
</reference>
<sequence length="692" mass="77437">MTKTKPRSTGRPERLEKYDNQKKLLDSLRRSHNEHLGLSAQNEASDSTQSQNLNKRSKTTLTNQVAIARFAALYLASILLVLPISLTLACNKILLTPLYNSLPLTLHREVLYVLLASFPTFLYWHLTLHSPARYAISARVCFGIIAASTEFASIFGRRIGGNLGTTFGPVWGGFLSRFILGSGVMGGGISFALLCFDHISPLRPLNSPFDQHRHLLQLLAQSTAYAVHIWLAEKMASDLLSSRWLISFNPEKIILVISIVLTTCSFFLMPSTSPSFPDRLERYITTRRSLTLTTKRNLNSILSRLPSRGSTLLLAFRIPLILLALRTQFLRPLPPYVAIEGNLRILSSERGITGQVVVAENIKEGYRFLRCDHSTLGGRWVRHTPNKSGENTQFGDSVFAAFALQEVALLANRHKQDDGLARTLELTTDIELDLEGFTQSEENDRALIIGLGVGIAANTFVKRNLNVDIVEIDPLVYTAAEKYFDLPPLTYKYIMDGTIFVHSLATLSREGQWNGTKYSYAIQDCFSGGVVTSSLFTKEFWEDLKEIMLPDGVVVMNSVGLLDSKSMKAVVATFSSTFPQCRAISDIPPETIRPNEPSNLVVFCSMAKSPLLTFREPTIEDVMRSPLRSHVYSTFLSNEIPISEILQTEGEVDSGLMITSNNPLRDEWQLSTSISMWYAMRKILTPEMWMAY</sequence>
<comment type="caution">
    <text evidence="3">The sequence shown here is derived from an EMBL/GenBank/DDBJ whole genome shotgun (WGS) entry which is preliminary data.</text>
</comment>
<evidence type="ECO:0000313" key="3">
    <source>
        <dbReference type="EMBL" id="RXK36903.1"/>
    </source>
</evidence>
<evidence type="ECO:0000313" key="4">
    <source>
        <dbReference type="Proteomes" id="UP000289152"/>
    </source>
</evidence>